<comment type="similarity">
    <text evidence="3 4">In the N-terminal section; belongs to the HFCD (homo-oligomeric flavin containing Cys decarboxylase) superfamily.</text>
</comment>
<dbReference type="SUPFAM" id="SSF52507">
    <property type="entry name" value="Homo-oligomeric flavin-containing Cys decarboxylases, HFCD"/>
    <property type="match status" value="1"/>
</dbReference>
<evidence type="ECO:0000256" key="1">
    <source>
        <dbReference type="ARBA" id="ARBA00022793"/>
    </source>
</evidence>
<feature type="active site" description="Proton donor" evidence="3">
    <location>
        <position position="157"/>
    </location>
</feature>
<dbReference type="GO" id="GO:0004632">
    <property type="term" value="F:phosphopantothenate--cysteine ligase activity"/>
    <property type="evidence" value="ECO:0007669"/>
    <property type="project" value="UniProtKB-UniRule"/>
</dbReference>
<dbReference type="GO" id="GO:0015941">
    <property type="term" value="P:pantothenate catabolic process"/>
    <property type="evidence" value="ECO:0007669"/>
    <property type="project" value="InterPro"/>
</dbReference>
<keyword evidence="2 3" id="KW-0456">Lyase</keyword>
<feature type="binding site" evidence="3">
    <location>
        <position position="321"/>
    </location>
    <ligand>
        <name>CTP</name>
        <dbReference type="ChEBI" id="CHEBI:37563"/>
    </ligand>
</feature>
<dbReference type="SUPFAM" id="SSF102645">
    <property type="entry name" value="CoaB-like"/>
    <property type="match status" value="1"/>
</dbReference>
<dbReference type="GO" id="GO:0015937">
    <property type="term" value="P:coenzyme A biosynthetic process"/>
    <property type="evidence" value="ECO:0007669"/>
    <property type="project" value="UniProtKB-UniRule"/>
</dbReference>
<comment type="cofactor">
    <cofactor evidence="3">
        <name>FMN</name>
        <dbReference type="ChEBI" id="CHEBI:58210"/>
    </cofactor>
    <text evidence="3">Binds 1 FMN per subunit.</text>
</comment>
<dbReference type="AlphaFoldDB" id="E8UZX9"/>
<sequence length="414" mass="44393">MNILLAVTGGIAAYKAAELTRELQRRLISVQVVMTPSAEEFVRPLTFAALTGKQVLTSLWQPAVEGSDEFSIEHIAVAHSIDALVVAPATADSLAKMAHGIADNLFLNIFLATKAPVIVAPAMNVNMWEHPATQANLQLLRRRGVLIVEPDAGYLACGMIGGGRLAEVTHIADEVTRLLTVKSDLSTETVLITAGGTQEPIDPVRYIGNRSSGKMGHALAQAAMDRGARVILVTASGESAPATSEVIRVRTAEEMRRAVLDRLPDATVVIKAAAVSDYRVSDPSSQKVKRSGALTLQLEPTGDIAHAVAAQRQPGTLVIAFAAETEDLLTRARRKLVEKNVDAIVANDVSQPGIGFDAEDNAGFFLTPYEEIPLSRSSKREMAHRILDELLRLRTHQKTDRSEAGGNLAATESH</sequence>
<protein>
    <recommendedName>
        <fullName evidence="3">Coenzyme A biosynthesis bifunctional protein CoaBC</fullName>
    </recommendedName>
    <alternativeName>
        <fullName evidence="3">DNA/pantothenate metabolism flavoprotein</fullName>
    </alternativeName>
    <alternativeName>
        <fullName evidence="3">Phosphopantothenoylcysteine synthetase/decarboxylase</fullName>
        <shortName evidence="3">PPCS-PPCDC</shortName>
    </alternativeName>
    <domain>
        <recommendedName>
            <fullName evidence="3">Phosphopantothenoylcysteine decarboxylase</fullName>
            <shortName evidence="3">PPC decarboxylase</shortName>
            <shortName evidence="3">PPC-DC</shortName>
            <ecNumber evidence="3">4.1.1.36</ecNumber>
        </recommendedName>
        <alternativeName>
            <fullName evidence="3">CoaC</fullName>
        </alternativeName>
    </domain>
    <domain>
        <recommendedName>
            <fullName evidence="3">Phosphopantothenate--cysteine ligase</fullName>
            <ecNumber evidence="3">6.3.2.5</ecNumber>
        </recommendedName>
        <alternativeName>
            <fullName evidence="3">CoaB</fullName>
        </alternativeName>
        <alternativeName>
            <fullName evidence="3">Phosphopantothenoylcysteine synthetase</fullName>
            <shortName evidence="3">PPC synthetase</shortName>
            <shortName evidence="3">PPC-S</shortName>
        </alternativeName>
    </domain>
</protein>
<keyword evidence="8" id="KW-1185">Reference proteome</keyword>
<feature type="region of interest" description="Phosphopantothenoylcysteine decarboxylase" evidence="3">
    <location>
        <begin position="1"/>
        <end position="189"/>
    </location>
</feature>
<dbReference type="Pfam" id="PF04127">
    <property type="entry name" value="DFP"/>
    <property type="match status" value="1"/>
</dbReference>
<dbReference type="InterPro" id="IPR005252">
    <property type="entry name" value="CoaBC"/>
</dbReference>
<comment type="function">
    <text evidence="4">Catalyzes two steps in the biosynthesis of coenzyme A. In the first step cysteine is conjugated to 4'-phosphopantothenate to form 4-phosphopantothenoylcysteine, in the latter compound is decarboxylated to form 4'-phosphopantotheine.</text>
</comment>
<keyword evidence="3" id="KW-0479">Metal-binding</keyword>
<evidence type="ECO:0000259" key="5">
    <source>
        <dbReference type="Pfam" id="PF02441"/>
    </source>
</evidence>
<dbReference type="InterPro" id="IPR003382">
    <property type="entry name" value="Flavoprotein"/>
</dbReference>
<keyword evidence="1 3" id="KW-0210">Decarboxylase</keyword>
<dbReference type="EMBL" id="CP002467">
    <property type="protein sequence ID" value="ADV81056.1"/>
    <property type="molecule type" value="Genomic_DNA"/>
</dbReference>
<dbReference type="InterPro" id="IPR036551">
    <property type="entry name" value="Flavin_trans-like"/>
</dbReference>
<evidence type="ECO:0000256" key="3">
    <source>
        <dbReference type="HAMAP-Rule" id="MF_02225"/>
    </source>
</evidence>
<comment type="pathway">
    <text evidence="3 4">Cofactor biosynthesis; coenzyme A biosynthesis; CoA from (R)-pantothenate: step 3/5.</text>
</comment>
<comment type="catalytic activity">
    <reaction evidence="3 4">
        <text>(R)-4'-phosphopantothenate + L-cysteine + CTP = N-[(R)-4-phosphopantothenoyl]-L-cysteine + CMP + diphosphate + H(+)</text>
        <dbReference type="Rhea" id="RHEA:19397"/>
        <dbReference type="ChEBI" id="CHEBI:10986"/>
        <dbReference type="ChEBI" id="CHEBI:15378"/>
        <dbReference type="ChEBI" id="CHEBI:33019"/>
        <dbReference type="ChEBI" id="CHEBI:35235"/>
        <dbReference type="ChEBI" id="CHEBI:37563"/>
        <dbReference type="ChEBI" id="CHEBI:59458"/>
        <dbReference type="ChEBI" id="CHEBI:60377"/>
        <dbReference type="EC" id="6.3.2.5"/>
    </reaction>
</comment>
<dbReference type="KEGG" id="tsa:AciPR4_0218"/>
<dbReference type="UniPathway" id="UPA00241">
    <property type="reaction ID" value="UER00353"/>
</dbReference>
<evidence type="ECO:0000256" key="2">
    <source>
        <dbReference type="ARBA" id="ARBA00023239"/>
    </source>
</evidence>
<comment type="caution">
    <text evidence="3">Lacks conserved residue(s) required for the propagation of feature annotation.</text>
</comment>
<keyword evidence="3 4" id="KW-0436">Ligase</keyword>
<comment type="function">
    <text evidence="3">Catalyzes two sequential steps in the biosynthesis of coenzyme A. In the first step cysteine is conjugated to 4'-phosphopantothenate to form 4-phosphopantothenoylcysteine. In the second step the latter compound is decarboxylated to form 4'-phosphopantotheine.</text>
</comment>
<dbReference type="GO" id="GO:0046872">
    <property type="term" value="F:metal ion binding"/>
    <property type="evidence" value="ECO:0007669"/>
    <property type="project" value="UniProtKB-KW"/>
</dbReference>
<dbReference type="Gene3D" id="3.40.50.10300">
    <property type="entry name" value="CoaB-like"/>
    <property type="match status" value="1"/>
</dbReference>
<dbReference type="InterPro" id="IPR007085">
    <property type="entry name" value="DNA/pantothenate-metab_flavo_C"/>
</dbReference>
<gene>
    <name evidence="3" type="primary">coaBC</name>
    <name evidence="7" type="ordered locus">AciPR4_0218</name>
</gene>
<dbReference type="STRING" id="401053.AciPR4_0218"/>
<feature type="domain" description="Flavoprotein" evidence="5">
    <location>
        <begin position="1"/>
        <end position="177"/>
    </location>
</feature>
<evidence type="ECO:0000259" key="6">
    <source>
        <dbReference type="Pfam" id="PF04127"/>
    </source>
</evidence>
<dbReference type="OrthoDB" id="9802554at2"/>
<organism evidence="7 8">
    <name type="scientific">Terriglobus saanensis (strain ATCC BAA-1853 / DSM 23119 / SP1PR4)</name>
    <dbReference type="NCBI Taxonomy" id="401053"/>
    <lineage>
        <taxon>Bacteria</taxon>
        <taxon>Pseudomonadati</taxon>
        <taxon>Acidobacteriota</taxon>
        <taxon>Terriglobia</taxon>
        <taxon>Terriglobales</taxon>
        <taxon>Acidobacteriaceae</taxon>
        <taxon>Terriglobus</taxon>
    </lineage>
</organism>
<dbReference type="PANTHER" id="PTHR14359">
    <property type="entry name" value="HOMO-OLIGOMERIC FLAVIN CONTAINING CYS DECARBOXYLASE FAMILY"/>
    <property type="match status" value="1"/>
</dbReference>
<accession>E8UZX9</accession>
<evidence type="ECO:0000256" key="4">
    <source>
        <dbReference type="RuleBase" id="RU364078"/>
    </source>
</evidence>
<dbReference type="InterPro" id="IPR035929">
    <property type="entry name" value="CoaB-like_sf"/>
</dbReference>
<keyword evidence="3 4" id="KW-0288">FMN</keyword>
<reference evidence="7 8" key="1">
    <citation type="journal article" date="2012" name="Stand. Genomic Sci.">
        <title>Complete genome sequence of Terriglobus saanensis type strain SP1PR4(T), an Acidobacteria from tundra soil.</title>
        <authorList>
            <person name="Rawat S.R."/>
            <person name="Mannisto M.K."/>
            <person name="Starovoytov V."/>
            <person name="Goodwin L."/>
            <person name="Nolan M."/>
            <person name="Hauser L."/>
            <person name="Land M."/>
            <person name="Davenport K.W."/>
            <person name="Woyke T."/>
            <person name="Haggblom M.M."/>
        </authorList>
    </citation>
    <scope>NUCLEOTIDE SEQUENCE</scope>
    <source>
        <strain evidence="8">ATCC BAA-1853 / DSM 23119 / SP1PR4</strain>
    </source>
</reference>
<dbReference type="HAMAP" id="MF_02225">
    <property type="entry name" value="CoaBC"/>
    <property type="match status" value="1"/>
</dbReference>
<dbReference type="Proteomes" id="UP000006844">
    <property type="component" value="Chromosome"/>
</dbReference>
<dbReference type="EC" id="4.1.1.36" evidence="3"/>
<feature type="binding site" evidence="3">
    <location>
        <position position="287"/>
    </location>
    <ligand>
        <name>CTP</name>
        <dbReference type="ChEBI" id="CHEBI:37563"/>
    </ligand>
</feature>
<dbReference type="RefSeq" id="WP_013566789.1">
    <property type="nucleotide sequence ID" value="NC_014963.1"/>
</dbReference>
<dbReference type="NCBIfam" id="TIGR00521">
    <property type="entry name" value="coaBC_dfp"/>
    <property type="match status" value="1"/>
</dbReference>
<dbReference type="eggNOG" id="COG0452">
    <property type="taxonomic scope" value="Bacteria"/>
</dbReference>
<feature type="binding site" evidence="3">
    <location>
        <position position="335"/>
    </location>
    <ligand>
        <name>CTP</name>
        <dbReference type="ChEBI" id="CHEBI:37563"/>
    </ligand>
</feature>
<dbReference type="GO" id="GO:0010181">
    <property type="term" value="F:FMN binding"/>
    <property type="evidence" value="ECO:0007669"/>
    <property type="project" value="UniProtKB-UniRule"/>
</dbReference>
<feature type="binding site" evidence="3">
    <location>
        <position position="339"/>
    </location>
    <ligand>
        <name>CTP</name>
        <dbReference type="ChEBI" id="CHEBI:37563"/>
    </ligand>
</feature>
<feature type="region of interest" description="Phosphopantothenate--cysteine ligase" evidence="3">
    <location>
        <begin position="190"/>
        <end position="414"/>
    </location>
</feature>
<dbReference type="HOGENOM" id="CLU_033319_0_1_0"/>
<comment type="pathway">
    <text evidence="3 4">Cofactor biosynthesis; coenzyme A biosynthesis; CoA from (R)-pantothenate: step 2/5.</text>
</comment>
<dbReference type="Gene3D" id="3.40.50.1950">
    <property type="entry name" value="Flavin prenyltransferase-like"/>
    <property type="match status" value="1"/>
</dbReference>
<keyword evidence="3" id="KW-0511">Multifunctional enzyme</keyword>
<keyword evidence="3 4" id="KW-0285">Flavoprotein</keyword>
<name>E8UZX9_TERSS</name>
<evidence type="ECO:0000313" key="8">
    <source>
        <dbReference type="Proteomes" id="UP000006844"/>
    </source>
</evidence>
<dbReference type="Pfam" id="PF02441">
    <property type="entry name" value="Flavoprotein"/>
    <property type="match status" value="1"/>
</dbReference>
<comment type="cofactor">
    <cofactor evidence="3">
        <name>Mg(2+)</name>
        <dbReference type="ChEBI" id="CHEBI:18420"/>
    </cofactor>
</comment>
<keyword evidence="3" id="KW-0460">Magnesium</keyword>
<feature type="binding site" evidence="3">
    <location>
        <position position="277"/>
    </location>
    <ligand>
        <name>CTP</name>
        <dbReference type="ChEBI" id="CHEBI:37563"/>
    </ligand>
</feature>
<comment type="catalytic activity">
    <reaction evidence="3 4">
        <text>N-[(R)-4-phosphopantothenoyl]-L-cysteine + H(+) = (R)-4'-phosphopantetheine + CO2</text>
        <dbReference type="Rhea" id="RHEA:16793"/>
        <dbReference type="ChEBI" id="CHEBI:15378"/>
        <dbReference type="ChEBI" id="CHEBI:16526"/>
        <dbReference type="ChEBI" id="CHEBI:59458"/>
        <dbReference type="ChEBI" id="CHEBI:61723"/>
        <dbReference type="EC" id="4.1.1.36"/>
    </reaction>
</comment>
<evidence type="ECO:0000313" key="7">
    <source>
        <dbReference type="EMBL" id="ADV81056.1"/>
    </source>
</evidence>
<comment type="similarity">
    <text evidence="3 4">In the C-terminal section; belongs to the PPC synthetase family.</text>
</comment>
<proteinExistence type="inferred from homology"/>
<dbReference type="GO" id="GO:0071513">
    <property type="term" value="C:phosphopantothenoylcysteine decarboxylase complex"/>
    <property type="evidence" value="ECO:0007669"/>
    <property type="project" value="TreeGrafter"/>
</dbReference>
<feature type="domain" description="DNA/pantothenate metabolism flavoprotein C-terminal" evidence="6">
    <location>
        <begin position="186"/>
        <end position="391"/>
    </location>
</feature>
<dbReference type="EC" id="6.3.2.5" evidence="3"/>
<dbReference type="PANTHER" id="PTHR14359:SF6">
    <property type="entry name" value="PHOSPHOPANTOTHENOYLCYSTEINE DECARBOXYLASE"/>
    <property type="match status" value="1"/>
</dbReference>
<dbReference type="GO" id="GO:0004633">
    <property type="term" value="F:phosphopantothenoylcysteine decarboxylase activity"/>
    <property type="evidence" value="ECO:0007669"/>
    <property type="project" value="UniProtKB-UniRule"/>
</dbReference>